<name>A0AAN6WU33_9PEZI</name>
<sequence>MKHFTAILPLFAFLATVRAQEGGITSAPPLPSVSGCPAVLSITMVCNTCVTLECITIASITVGCPGDPCGATPATIRTGYPCDNGCSGLGGCRTSYRVVSAQGDMCGTPTGSVPTSTTVVSTTSTSTVTTGSPSSASSLLSETTDAPSTTESVPTSETLASTESVSTNGAGGRLSPFRFW</sequence>
<protein>
    <submittedName>
        <fullName evidence="3">Uncharacterized protein</fullName>
    </submittedName>
</protein>
<reference evidence="3" key="2">
    <citation type="submission" date="2023-05" db="EMBL/GenBank/DDBJ databases">
        <authorList>
            <consortium name="Lawrence Berkeley National Laboratory"/>
            <person name="Steindorff A."/>
            <person name="Hensen N."/>
            <person name="Bonometti L."/>
            <person name="Westerberg I."/>
            <person name="Brannstrom I.O."/>
            <person name="Guillou S."/>
            <person name="Cros-Aarteil S."/>
            <person name="Calhoun S."/>
            <person name="Haridas S."/>
            <person name="Kuo A."/>
            <person name="Mondo S."/>
            <person name="Pangilinan J."/>
            <person name="Riley R."/>
            <person name="Labutti K."/>
            <person name="Andreopoulos B."/>
            <person name="Lipzen A."/>
            <person name="Chen C."/>
            <person name="Yanf M."/>
            <person name="Daum C."/>
            <person name="Ng V."/>
            <person name="Clum A."/>
            <person name="Ohm R."/>
            <person name="Martin F."/>
            <person name="Silar P."/>
            <person name="Natvig D."/>
            <person name="Lalanne C."/>
            <person name="Gautier V."/>
            <person name="Ament-Velasquez S.L."/>
            <person name="Kruys A."/>
            <person name="Hutchinson M.I."/>
            <person name="Powell A.J."/>
            <person name="Barry K."/>
            <person name="Miller A.N."/>
            <person name="Grigoriev I.V."/>
            <person name="Debuchy R."/>
            <person name="Gladieux P."/>
            <person name="Thoren M.H."/>
            <person name="Johannesson H."/>
        </authorList>
    </citation>
    <scope>NUCLEOTIDE SEQUENCE</scope>
    <source>
        <strain evidence="3">PSN309</strain>
    </source>
</reference>
<reference evidence="3" key="1">
    <citation type="journal article" date="2023" name="Mol. Phylogenet. Evol.">
        <title>Genome-scale phylogeny and comparative genomics of the fungal order Sordariales.</title>
        <authorList>
            <person name="Hensen N."/>
            <person name="Bonometti L."/>
            <person name="Westerberg I."/>
            <person name="Brannstrom I.O."/>
            <person name="Guillou S."/>
            <person name="Cros-Aarteil S."/>
            <person name="Calhoun S."/>
            <person name="Haridas S."/>
            <person name="Kuo A."/>
            <person name="Mondo S."/>
            <person name="Pangilinan J."/>
            <person name="Riley R."/>
            <person name="LaButti K."/>
            <person name="Andreopoulos B."/>
            <person name="Lipzen A."/>
            <person name="Chen C."/>
            <person name="Yan M."/>
            <person name="Daum C."/>
            <person name="Ng V."/>
            <person name="Clum A."/>
            <person name="Steindorff A."/>
            <person name="Ohm R.A."/>
            <person name="Martin F."/>
            <person name="Silar P."/>
            <person name="Natvig D.O."/>
            <person name="Lalanne C."/>
            <person name="Gautier V."/>
            <person name="Ament-Velasquez S.L."/>
            <person name="Kruys A."/>
            <person name="Hutchinson M.I."/>
            <person name="Powell A.J."/>
            <person name="Barry K."/>
            <person name="Miller A.N."/>
            <person name="Grigoriev I.V."/>
            <person name="Debuchy R."/>
            <person name="Gladieux P."/>
            <person name="Hiltunen Thoren M."/>
            <person name="Johannesson H."/>
        </authorList>
    </citation>
    <scope>NUCLEOTIDE SEQUENCE</scope>
    <source>
        <strain evidence="3">PSN309</strain>
    </source>
</reference>
<feature type="region of interest" description="Disordered" evidence="1">
    <location>
        <begin position="110"/>
        <end position="180"/>
    </location>
</feature>
<evidence type="ECO:0000313" key="4">
    <source>
        <dbReference type="Proteomes" id="UP001302126"/>
    </source>
</evidence>
<gene>
    <name evidence="3" type="ORF">QBC35DRAFT_497175</name>
</gene>
<dbReference type="Proteomes" id="UP001302126">
    <property type="component" value="Unassembled WGS sequence"/>
</dbReference>
<feature type="chain" id="PRO_5043049821" evidence="2">
    <location>
        <begin position="20"/>
        <end position="180"/>
    </location>
</feature>
<feature type="compositionally biased region" description="Polar residues" evidence="1">
    <location>
        <begin position="159"/>
        <end position="168"/>
    </location>
</feature>
<accession>A0AAN6WU33</accession>
<feature type="compositionally biased region" description="Low complexity" evidence="1">
    <location>
        <begin position="110"/>
        <end position="158"/>
    </location>
</feature>
<evidence type="ECO:0000256" key="2">
    <source>
        <dbReference type="SAM" id="SignalP"/>
    </source>
</evidence>
<proteinExistence type="predicted"/>
<dbReference type="EMBL" id="MU864392">
    <property type="protein sequence ID" value="KAK4188174.1"/>
    <property type="molecule type" value="Genomic_DNA"/>
</dbReference>
<comment type="caution">
    <text evidence="3">The sequence shown here is derived from an EMBL/GenBank/DDBJ whole genome shotgun (WGS) entry which is preliminary data.</text>
</comment>
<keyword evidence="4" id="KW-1185">Reference proteome</keyword>
<keyword evidence="2" id="KW-0732">Signal</keyword>
<organism evidence="3 4">
    <name type="scientific">Podospora australis</name>
    <dbReference type="NCBI Taxonomy" id="1536484"/>
    <lineage>
        <taxon>Eukaryota</taxon>
        <taxon>Fungi</taxon>
        <taxon>Dikarya</taxon>
        <taxon>Ascomycota</taxon>
        <taxon>Pezizomycotina</taxon>
        <taxon>Sordariomycetes</taxon>
        <taxon>Sordariomycetidae</taxon>
        <taxon>Sordariales</taxon>
        <taxon>Podosporaceae</taxon>
        <taxon>Podospora</taxon>
    </lineage>
</organism>
<feature type="signal peptide" evidence="2">
    <location>
        <begin position="1"/>
        <end position="19"/>
    </location>
</feature>
<dbReference type="AlphaFoldDB" id="A0AAN6WU33"/>
<evidence type="ECO:0000256" key="1">
    <source>
        <dbReference type="SAM" id="MobiDB-lite"/>
    </source>
</evidence>
<evidence type="ECO:0000313" key="3">
    <source>
        <dbReference type="EMBL" id="KAK4188174.1"/>
    </source>
</evidence>